<sequence>MLNPNVVAANILKNPTVHHGLALLARVFLAYIFIVAGWGKIAGYDATVAYMQAMDVPGGLLPLTILVELGGGLAILFGFQTRIMALALAGFSIVTALLFHSGAEDAINLMKNVAMAGGFVALALLGAGRFSIDHVIEK</sequence>
<dbReference type="Proteomes" id="UP000480556">
    <property type="component" value="Unassembled WGS sequence"/>
</dbReference>
<reference evidence="10 11" key="1">
    <citation type="submission" date="2019-10" db="EMBL/GenBank/DDBJ databases">
        <authorList>
            <person name="Dong K."/>
        </authorList>
    </citation>
    <scope>NUCLEOTIDE SEQUENCE [LARGE SCALE GENOMIC DNA]</scope>
    <source>
        <strain evidence="9">Dk386</strain>
        <strain evidence="10">dk386</strain>
        <strain evidence="11">dk771</strain>
        <strain evidence="8">Dk771</strain>
    </source>
</reference>
<feature type="transmembrane region" description="Helical" evidence="7">
    <location>
        <begin position="59"/>
        <end position="76"/>
    </location>
</feature>
<dbReference type="RefSeq" id="WP_153373125.1">
    <property type="nucleotide sequence ID" value="NZ_CP045650.1"/>
</dbReference>
<dbReference type="Pfam" id="PF07681">
    <property type="entry name" value="DoxX"/>
    <property type="match status" value="1"/>
</dbReference>
<dbReference type="PANTHER" id="PTHR33452:SF1">
    <property type="entry name" value="INNER MEMBRANE PROTEIN YPHA-RELATED"/>
    <property type="match status" value="1"/>
</dbReference>
<keyword evidence="5 7" id="KW-1133">Transmembrane helix</keyword>
<gene>
    <name evidence="9" type="ORF">GFH30_12690</name>
    <name evidence="8" type="ORF">GHJ48_09415</name>
</gene>
<evidence type="ECO:0000256" key="7">
    <source>
        <dbReference type="SAM" id="Phobius"/>
    </source>
</evidence>
<evidence type="ECO:0000313" key="10">
    <source>
        <dbReference type="Proteomes" id="UP000327478"/>
    </source>
</evidence>
<dbReference type="GO" id="GO:0005886">
    <property type="term" value="C:plasma membrane"/>
    <property type="evidence" value="ECO:0007669"/>
    <property type="project" value="UniProtKB-SubCell"/>
</dbReference>
<dbReference type="EMBL" id="WITK01000015">
    <property type="protein sequence ID" value="MQW92603.1"/>
    <property type="molecule type" value="Genomic_DNA"/>
</dbReference>
<comment type="subcellular location">
    <subcellularLocation>
        <location evidence="1">Cell membrane</location>
        <topology evidence="1">Multi-pass membrane protein</topology>
    </subcellularLocation>
</comment>
<dbReference type="EMBL" id="CP045650">
    <property type="protein sequence ID" value="QGA12163.1"/>
    <property type="molecule type" value="Genomic_DNA"/>
</dbReference>
<feature type="transmembrane region" description="Helical" evidence="7">
    <location>
        <begin position="83"/>
        <end position="101"/>
    </location>
</feature>
<evidence type="ECO:0000313" key="8">
    <source>
        <dbReference type="EMBL" id="MQW92603.1"/>
    </source>
</evidence>
<evidence type="ECO:0000256" key="4">
    <source>
        <dbReference type="ARBA" id="ARBA00022692"/>
    </source>
</evidence>
<accession>A0A5Q0P683</accession>
<protein>
    <submittedName>
        <fullName evidence="8">DoxX family membrane protein</fullName>
    </submittedName>
</protein>
<dbReference type="PANTHER" id="PTHR33452">
    <property type="entry name" value="OXIDOREDUCTASE CATD-RELATED"/>
    <property type="match status" value="1"/>
</dbReference>
<keyword evidence="6 7" id="KW-0472">Membrane</keyword>
<feature type="transmembrane region" description="Helical" evidence="7">
    <location>
        <begin position="21"/>
        <end position="39"/>
    </location>
</feature>
<dbReference type="Proteomes" id="UP000327478">
    <property type="component" value="Chromosome"/>
</dbReference>
<evidence type="ECO:0000313" key="11">
    <source>
        <dbReference type="Proteomes" id="UP000480556"/>
    </source>
</evidence>
<dbReference type="AlphaFoldDB" id="A0A5Q0P683"/>
<evidence type="ECO:0000313" key="9">
    <source>
        <dbReference type="EMBL" id="QGA12163.1"/>
    </source>
</evidence>
<keyword evidence="3" id="KW-1003">Cell membrane</keyword>
<evidence type="ECO:0000256" key="2">
    <source>
        <dbReference type="ARBA" id="ARBA00006679"/>
    </source>
</evidence>
<keyword evidence="10" id="KW-1185">Reference proteome</keyword>
<evidence type="ECO:0000256" key="3">
    <source>
        <dbReference type="ARBA" id="ARBA00022475"/>
    </source>
</evidence>
<comment type="similarity">
    <text evidence="2">Belongs to the DoxX family.</text>
</comment>
<evidence type="ECO:0000256" key="1">
    <source>
        <dbReference type="ARBA" id="ARBA00004651"/>
    </source>
</evidence>
<evidence type="ECO:0000256" key="6">
    <source>
        <dbReference type="ARBA" id="ARBA00023136"/>
    </source>
</evidence>
<dbReference type="InterPro" id="IPR051907">
    <property type="entry name" value="DoxX-like_oxidoreductase"/>
</dbReference>
<evidence type="ECO:0000256" key="5">
    <source>
        <dbReference type="ARBA" id="ARBA00022989"/>
    </source>
</evidence>
<dbReference type="InterPro" id="IPR032808">
    <property type="entry name" value="DoxX"/>
</dbReference>
<name>A0A5Q0P683_9GAMM</name>
<organism evidence="8 11">
    <name type="scientific">Acinetobacter wanghuae</name>
    <dbReference type="NCBI Taxonomy" id="2662362"/>
    <lineage>
        <taxon>Bacteria</taxon>
        <taxon>Pseudomonadati</taxon>
        <taxon>Pseudomonadota</taxon>
        <taxon>Gammaproteobacteria</taxon>
        <taxon>Moraxellales</taxon>
        <taxon>Moraxellaceae</taxon>
        <taxon>Acinetobacter</taxon>
    </lineage>
</organism>
<proteinExistence type="inferred from homology"/>
<keyword evidence="4 7" id="KW-0812">Transmembrane</keyword>
<feature type="transmembrane region" description="Helical" evidence="7">
    <location>
        <begin position="113"/>
        <end position="132"/>
    </location>
</feature>